<reference evidence="2 3" key="1">
    <citation type="submission" date="2019-10" db="EMBL/GenBank/DDBJ databases">
        <title>Lysobacter alkalisoli sp. nov., isolated from saline-alkaline soil.</title>
        <authorList>
            <person name="Sun J.-Q."/>
        </authorList>
    </citation>
    <scope>NUCLEOTIDE SEQUENCE [LARGE SCALE GENOMIC DNA]</scope>
    <source>
        <strain evidence="2 3">KCTC 42381</strain>
    </source>
</reference>
<dbReference type="SMART" id="SM00116">
    <property type="entry name" value="CBS"/>
    <property type="match status" value="2"/>
</dbReference>
<dbReference type="EMBL" id="VICD02000086">
    <property type="protein sequence ID" value="KAB8193909.1"/>
    <property type="molecule type" value="Genomic_DNA"/>
</dbReference>
<proteinExistence type="predicted"/>
<dbReference type="Pfam" id="PF00571">
    <property type="entry name" value="CBS"/>
    <property type="match status" value="2"/>
</dbReference>
<name>A0A508AVW3_9GAMM</name>
<dbReference type="PANTHER" id="PTHR48108:SF26">
    <property type="entry name" value="CBS DOMAIN-CONTAINING PROTEIN DDB_G0289609"/>
    <property type="match status" value="1"/>
</dbReference>
<dbReference type="RefSeq" id="WP_141481741.1">
    <property type="nucleotide sequence ID" value="NZ_VICD02000086.1"/>
</dbReference>
<dbReference type="PROSITE" id="PS51371">
    <property type="entry name" value="CBS"/>
    <property type="match status" value="1"/>
</dbReference>
<dbReference type="Proteomes" id="UP000320431">
    <property type="component" value="Unassembled WGS sequence"/>
</dbReference>
<dbReference type="Gene3D" id="3.10.580.10">
    <property type="entry name" value="CBS-domain"/>
    <property type="match status" value="1"/>
</dbReference>
<comment type="caution">
    <text evidence="2">The sequence shown here is derived from an EMBL/GenBank/DDBJ whole genome shotgun (WGS) entry which is preliminary data.</text>
</comment>
<dbReference type="PANTHER" id="PTHR48108">
    <property type="entry name" value="CBS DOMAIN-CONTAINING PROTEIN CBSX2, CHLOROPLASTIC"/>
    <property type="match status" value="1"/>
</dbReference>
<sequence>MSVEKRLSDIAEELASGGEIPPITVREFLSWFSALRRGSWIVGRIREMLAAAGLRTQPDFESLYIDATFSFVLEDGDADSRALRVGDASAVETSVADEVVIRDAPPYADPTYRLSKLAAANRRPHSVPPAATLREAVTVMVANDYSQLPVMTSERDVKGMVSWNSIGSRLALGKRVDLVRDAMDSHQEIPAEASLFQAIPIIVQHQYVLVRGTDRTVVGIVTASDLSLQFQQLTEPFLLLGEIENHVRRILDQKFATEELRLVKDDGDSGRFIERISDLTFGEYLRLIENPIRWEKLKLPVDRVVFCQQLERVRSIRNDVMHFDPQKHKNRGQSRLSQ</sequence>
<dbReference type="AlphaFoldDB" id="A0A508AVW3"/>
<protein>
    <submittedName>
        <fullName evidence="2">CBS domain-containing protein</fullName>
    </submittedName>
</protein>
<evidence type="ECO:0000313" key="3">
    <source>
        <dbReference type="Proteomes" id="UP000320431"/>
    </source>
</evidence>
<evidence type="ECO:0000256" key="1">
    <source>
        <dbReference type="ARBA" id="ARBA00022737"/>
    </source>
</evidence>
<dbReference type="InterPro" id="IPR051462">
    <property type="entry name" value="CBS_domain-containing"/>
</dbReference>
<keyword evidence="1" id="KW-0677">Repeat</keyword>
<dbReference type="SUPFAM" id="SSF54631">
    <property type="entry name" value="CBS-domain pair"/>
    <property type="match status" value="1"/>
</dbReference>
<dbReference type="InterPro" id="IPR000644">
    <property type="entry name" value="CBS_dom"/>
</dbReference>
<organism evidence="2 3">
    <name type="scientific">Marilutibacter maris</name>
    <dbReference type="NCBI Taxonomy" id="1605891"/>
    <lineage>
        <taxon>Bacteria</taxon>
        <taxon>Pseudomonadati</taxon>
        <taxon>Pseudomonadota</taxon>
        <taxon>Gammaproteobacteria</taxon>
        <taxon>Lysobacterales</taxon>
        <taxon>Lysobacteraceae</taxon>
        <taxon>Marilutibacter</taxon>
    </lineage>
</organism>
<dbReference type="InterPro" id="IPR046342">
    <property type="entry name" value="CBS_dom_sf"/>
</dbReference>
<accession>A0A508AVW3</accession>
<evidence type="ECO:0000313" key="2">
    <source>
        <dbReference type="EMBL" id="KAB8193909.1"/>
    </source>
</evidence>
<gene>
    <name evidence="2" type="ORF">FKV24_006100</name>
</gene>